<feature type="domain" description="CheW-like" evidence="1">
    <location>
        <begin position="1"/>
        <end position="139"/>
    </location>
</feature>
<dbReference type="EMBL" id="DSUH01000380">
    <property type="protein sequence ID" value="HGU34482.1"/>
    <property type="molecule type" value="Genomic_DNA"/>
</dbReference>
<accession>A0A7C4RUG7</accession>
<dbReference type="InterPro" id="IPR036061">
    <property type="entry name" value="CheW-like_dom_sf"/>
</dbReference>
<dbReference type="SUPFAM" id="SSF50341">
    <property type="entry name" value="CheW-like"/>
    <property type="match status" value="1"/>
</dbReference>
<dbReference type="GO" id="GO:0007165">
    <property type="term" value="P:signal transduction"/>
    <property type="evidence" value="ECO:0007669"/>
    <property type="project" value="InterPro"/>
</dbReference>
<organism evidence="2">
    <name type="scientific">Desulfatirhabdium butyrativorans</name>
    <dbReference type="NCBI Taxonomy" id="340467"/>
    <lineage>
        <taxon>Bacteria</taxon>
        <taxon>Pseudomonadati</taxon>
        <taxon>Thermodesulfobacteriota</taxon>
        <taxon>Desulfobacteria</taxon>
        <taxon>Desulfobacterales</taxon>
        <taxon>Desulfatirhabdiaceae</taxon>
        <taxon>Desulfatirhabdium</taxon>
    </lineage>
</organism>
<proteinExistence type="predicted"/>
<dbReference type="Gene3D" id="2.40.50.180">
    <property type="entry name" value="CheA-289, Domain 4"/>
    <property type="match status" value="1"/>
</dbReference>
<dbReference type="PROSITE" id="PS50851">
    <property type="entry name" value="CHEW"/>
    <property type="match status" value="1"/>
</dbReference>
<protein>
    <submittedName>
        <fullName evidence="2">Chemotaxis protein CheW</fullName>
    </submittedName>
</protein>
<evidence type="ECO:0000259" key="1">
    <source>
        <dbReference type="PROSITE" id="PS50851"/>
    </source>
</evidence>
<dbReference type="InterPro" id="IPR002545">
    <property type="entry name" value="CheW-lke_dom"/>
</dbReference>
<dbReference type="Gene3D" id="2.30.30.40">
    <property type="entry name" value="SH3 Domains"/>
    <property type="match status" value="1"/>
</dbReference>
<evidence type="ECO:0000313" key="2">
    <source>
        <dbReference type="EMBL" id="HGU34482.1"/>
    </source>
</evidence>
<dbReference type="AlphaFoldDB" id="A0A7C4RUG7"/>
<gene>
    <name evidence="2" type="ORF">ENS29_16790</name>
</gene>
<comment type="caution">
    <text evidence="2">The sequence shown here is derived from an EMBL/GenBank/DDBJ whole genome shotgun (WGS) entry which is preliminary data.</text>
</comment>
<dbReference type="Pfam" id="PF01584">
    <property type="entry name" value="CheW"/>
    <property type="match status" value="1"/>
</dbReference>
<reference evidence="2" key="1">
    <citation type="journal article" date="2020" name="mSystems">
        <title>Genome- and Community-Level Interaction Insights into Carbon Utilization and Element Cycling Functions of Hydrothermarchaeota in Hydrothermal Sediment.</title>
        <authorList>
            <person name="Zhou Z."/>
            <person name="Liu Y."/>
            <person name="Xu W."/>
            <person name="Pan J."/>
            <person name="Luo Z.H."/>
            <person name="Li M."/>
        </authorList>
    </citation>
    <scope>NUCLEOTIDE SEQUENCE [LARGE SCALE GENOMIC DNA]</scope>
    <source>
        <strain evidence="2">SpSt-477</strain>
    </source>
</reference>
<dbReference type="GO" id="GO:0006935">
    <property type="term" value="P:chemotaxis"/>
    <property type="evidence" value="ECO:0007669"/>
    <property type="project" value="InterPro"/>
</dbReference>
<name>A0A7C4RUG7_9BACT</name>
<sequence length="139" mass="15704">MDVLTFQVGGEWYGLDAGIVHRVVEEYAVYPVPMMPMFYKGLLFYRGDLYDVIDLGVLLGSKPATGSRLMLFRWRHHAMAFLADVIGSIRLLEDRSKDRIVLETGEIVRILPMERWIERILNNGHGSGEIQADLPAGIG</sequence>